<evidence type="ECO:0000313" key="6">
    <source>
        <dbReference type="EMBL" id="KDN96350.1"/>
    </source>
</evidence>
<dbReference type="PANTHER" id="PTHR45138:SF9">
    <property type="entry name" value="DIGUANYLATE CYCLASE DGCM-RELATED"/>
    <property type="match status" value="1"/>
</dbReference>
<dbReference type="GO" id="GO:0052621">
    <property type="term" value="F:diguanylate cyclase activity"/>
    <property type="evidence" value="ECO:0007669"/>
    <property type="project" value="UniProtKB-EC"/>
</dbReference>
<comment type="cofactor">
    <cofactor evidence="1">
        <name>Mg(2+)</name>
        <dbReference type="ChEBI" id="CHEBI:18420"/>
    </cofactor>
</comment>
<evidence type="ECO:0000256" key="4">
    <source>
        <dbReference type="SAM" id="Phobius"/>
    </source>
</evidence>
<accession>A0A067A1W0</accession>
<dbReference type="AlphaFoldDB" id="A0A067A1W0"/>
<dbReference type="GO" id="GO:0043709">
    <property type="term" value="P:cell adhesion involved in single-species biofilm formation"/>
    <property type="evidence" value="ECO:0007669"/>
    <property type="project" value="TreeGrafter"/>
</dbReference>
<dbReference type="InterPro" id="IPR050469">
    <property type="entry name" value="Diguanylate_Cyclase"/>
</dbReference>
<dbReference type="InterPro" id="IPR015168">
    <property type="entry name" value="SsuA/THI5"/>
</dbReference>
<dbReference type="CDD" id="cd01949">
    <property type="entry name" value="GGDEF"/>
    <property type="match status" value="1"/>
</dbReference>
<dbReference type="GO" id="GO:0005886">
    <property type="term" value="C:plasma membrane"/>
    <property type="evidence" value="ECO:0007669"/>
    <property type="project" value="TreeGrafter"/>
</dbReference>
<comment type="caution">
    <text evidence="6">The sequence shown here is derived from an EMBL/GenBank/DDBJ whole genome shotgun (WGS) entry which is preliminary data.</text>
</comment>
<dbReference type="Pfam" id="PF00497">
    <property type="entry name" value="SBP_bac_3"/>
    <property type="match status" value="1"/>
</dbReference>
<keyword evidence="7" id="KW-1185">Reference proteome</keyword>
<name>A0A067A1W0_HYDMR</name>
<dbReference type="InterPro" id="IPR000160">
    <property type="entry name" value="GGDEF_dom"/>
</dbReference>
<keyword evidence="4" id="KW-1133">Transmembrane helix</keyword>
<dbReference type="EMBL" id="JMIU01000001">
    <property type="protein sequence ID" value="KDN96350.1"/>
    <property type="molecule type" value="Genomic_DNA"/>
</dbReference>
<dbReference type="SUPFAM" id="SSF53850">
    <property type="entry name" value="Periplasmic binding protein-like II"/>
    <property type="match status" value="2"/>
</dbReference>
<dbReference type="CDD" id="cd01007">
    <property type="entry name" value="PBP2_BvgS_HisK_like"/>
    <property type="match status" value="1"/>
</dbReference>
<dbReference type="InterPro" id="IPR029787">
    <property type="entry name" value="Nucleotide_cyclase"/>
</dbReference>
<dbReference type="EC" id="2.7.7.65" evidence="2"/>
<dbReference type="InterPro" id="IPR001638">
    <property type="entry name" value="Solute-binding_3/MltF_N"/>
</dbReference>
<dbReference type="FunFam" id="3.30.70.270:FF:000001">
    <property type="entry name" value="Diguanylate cyclase domain protein"/>
    <property type="match status" value="1"/>
</dbReference>
<reference evidence="6 7" key="1">
    <citation type="submission" date="2014-04" db="EMBL/GenBank/DDBJ databases">
        <title>Draft genome sequence of Hydrogenovibrio marinus MH-110, a model organism for aerobic H2 metabolism.</title>
        <authorList>
            <person name="Cha H.J."/>
            <person name="Jo B.H."/>
            <person name="Hwang B.H."/>
        </authorList>
    </citation>
    <scope>NUCLEOTIDE SEQUENCE [LARGE SCALE GENOMIC DNA]</scope>
    <source>
        <strain evidence="6 7">MH-110</strain>
    </source>
</reference>
<dbReference type="STRING" id="28885.EI16_08735"/>
<organism evidence="6 7">
    <name type="scientific">Hydrogenovibrio marinus</name>
    <dbReference type="NCBI Taxonomy" id="28885"/>
    <lineage>
        <taxon>Bacteria</taxon>
        <taxon>Pseudomonadati</taxon>
        <taxon>Pseudomonadota</taxon>
        <taxon>Gammaproteobacteria</taxon>
        <taxon>Thiotrichales</taxon>
        <taxon>Piscirickettsiaceae</taxon>
        <taxon>Hydrogenovibrio</taxon>
    </lineage>
</organism>
<dbReference type="GO" id="GO:1902201">
    <property type="term" value="P:negative regulation of bacterial-type flagellum-dependent cell motility"/>
    <property type="evidence" value="ECO:0007669"/>
    <property type="project" value="TreeGrafter"/>
</dbReference>
<dbReference type="PANTHER" id="PTHR45138">
    <property type="entry name" value="REGULATORY COMPONENTS OF SENSORY TRANSDUCTION SYSTEM"/>
    <property type="match status" value="1"/>
</dbReference>
<protein>
    <recommendedName>
        <fullName evidence="2">diguanylate cyclase</fullName>
        <ecNumber evidence="2">2.7.7.65</ecNumber>
    </recommendedName>
</protein>
<evidence type="ECO:0000256" key="3">
    <source>
        <dbReference type="ARBA" id="ARBA00034247"/>
    </source>
</evidence>
<gene>
    <name evidence="6" type="ORF">EI16_08735</name>
</gene>
<dbReference type="InterPro" id="IPR043128">
    <property type="entry name" value="Rev_trsase/Diguanyl_cyclase"/>
</dbReference>
<evidence type="ECO:0000256" key="1">
    <source>
        <dbReference type="ARBA" id="ARBA00001946"/>
    </source>
</evidence>
<feature type="transmembrane region" description="Helical" evidence="4">
    <location>
        <begin position="588"/>
        <end position="607"/>
    </location>
</feature>
<dbReference type="Gene3D" id="3.40.190.10">
    <property type="entry name" value="Periplasmic binding protein-like II"/>
    <property type="match status" value="4"/>
</dbReference>
<feature type="domain" description="GGDEF" evidence="5">
    <location>
        <begin position="657"/>
        <end position="784"/>
    </location>
</feature>
<evidence type="ECO:0000259" key="5">
    <source>
        <dbReference type="PROSITE" id="PS50887"/>
    </source>
</evidence>
<dbReference type="SMART" id="SM00267">
    <property type="entry name" value="GGDEF"/>
    <property type="match status" value="1"/>
</dbReference>
<dbReference type="Pfam" id="PF00990">
    <property type="entry name" value="GGDEF"/>
    <property type="match status" value="1"/>
</dbReference>
<sequence>MPSGGEKVKEAWLSLLRFTLLWLVVGLHAVQAAEASTSTNQAKERPLERVVLQLKWLHQFQFAGYYAAQKEGYFRDEGLKVDIRQRDIRKNNVEQVINGEAQYGIADSVLFLYLAKKRPVVIVAPIFQHSPQVLFTLKSSGLDSPYKLQGKKIAFYLNDTDGFPTLAMMKQLGVSPIYDRMLIKTDPNILARKEVDAYSGYLTNEAYFLRQSGNAINIINPLNYGIDLYGDMLFTSRTEATEHPDRVLRFKKAVLKGWKYAMSHKAEMAKYILDTYHPPNKTYAHLMYEANALDNVIAQNTVSIGTLDEGRARFINDLFKRHGLISNNIDLKNGIYHENTSELQFTQNELAWMKAHPVIRLAIDNNWAPIEYIGEKGNYQGIGAAFFNYITIKTGLKFRPDKHSNWVQAVEKMKKHQLDVYSAAISTEERRTYANFTDPYVRFPTVIATRDNAPYMSDPKLLIGKVVAVTDGYAMQEEMRRLYPNVKLLSVKNASEGLRDVSLGKVYGYIDNVASIGYYIKSQGLANVKISGELPFKANIAIGVRKDWPELQSIIQKVLSHMPADTYAELINPWLKVKYETKYQWKELLIYLVPILVVLAIVLWYNLKLHQAKQQLKETNTQLSMLLVTDHLTKVYNRQYLDQALDTEKARVDRYANKLSVIMIDLDHFKRINDEYGHMVGDKVLVDVSSVIRQTIRKTDVFGRWGGEEFMIVCPETGFQQALRLAEKIRQTVEKAVLVHDIQQTLSLGVAEYRLTEKVFDTVKRADECLYEAKRAGRNQVKCG</sequence>
<dbReference type="PROSITE" id="PS50887">
    <property type="entry name" value="GGDEF"/>
    <property type="match status" value="1"/>
</dbReference>
<dbReference type="SUPFAM" id="SSF55073">
    <property type="entry name" value="Nucleotide cyclase"/>
    <property type="match status" value="1"/>
</dbReference>
<proteinExistence type="predicted"/>
<dbReference type="SMART" id="SM00062">
    <property type="entry name" value="PBPb"/>
    <property type="match status" value="1"/>
</dbReference>
<comment type="catalytic activity">
    <reaction evidence="3">
        <text>2 GTP = 3',3'-c-di-GMP + 2 diphosphate</text>
        <dbReference type="Rhea" id="RHEA:24898"/>
        <dbReference type="ChEBI" id="CHEBI:33019"/>
        <dbReference type="ChEBI" id="CHEBI:37565"/>
        <dbReference type="ChEBI" id="CHEBI:58805"/>
        <dbReference type="EC" id="2.7.7.65"/>
    </reaction>
</comment>
<dbReference type="NCBIfam" id="TIGR00254">
    <property type="entry name" value="GGDEF"/>
    <property type="match status" value="1"/>
</dbReference>
<evidence type="ECO:0000313" key="7">
    <source>
        <dbReference type="Proteomes" id="UP000027341"/>
    </source>
</evidence>
<evidence type="ECO:0000256" key="2">
    <source>
        <dbReference type="ARBA" id="ARBA00012528"/>
    </source>
</evidence>
<dbReference type="RefSeq" id="WP_051623112.1">
    <property type="nucleotide sequence ID" value="NZ_AP020335.1"/>
</dbReference>
<dbReference type="Proteomes" id="UP000027341">
    <property type="component" value="Unassembled WGS sequence"/>
</dbReference>
<keyword evidence="4" id="KW-0472">Membrane</keyword>
<dbReference type="Pfam" id="PF09084">
    <property type="entry name" value="NMT1"/>
    <property type="match status" value="1"/>
</dbReference>
<keyword evidence="4" id="KW-0812">Transmembrane</keyword>
<dbReference type="Gene3D" id="3.30.70.270">
    <property type="match status" value="1"/>
</dbReference>